<keyword evidence="1" id="KW-1133">Transmembrane helix</keyword>
<gene>
    <name evidence="2" type="ORF">C1I99_02245</name>
</gene>
<feature type="transmembrane region" description="Helical" evidence="1">
    <location>
        <begin position="273"/>
        <end position="290"/>
    </location>
</feature>
<dbReference type="PANTHER" id="PTHR36840">
    <property type="entry name" value="BLL5714 PROTEIN"/>
    <property type="match status" value="1"/>
</dbReference>
<name>A0A2W2CVK7_9ACTN</name>
<dbReference type="RefSeq" id="WP_111132477.1">
    <property type="nucleotide sequence ID" value="NZ_POUB01000007.1"/>
</dbReference>
<feature type="transmembrane region" description="Helical" evidence="1">
    <location>
        <begin position="231"/>
        <end position="252"/>
    </location>
</feature>
<accession>A0A2W2CVK7</accession>
<keyword evidence="1" id="KW-0812">Transmembrane</keyword>
<proteinExistence type="predicted"/>
<keyword evidence="3" id="KW-1185">Reference proteome</keyword>
<feature type="transmembrane region" description="Helical" evidence="1">
    <location>
        <begin position="21"/>
        <end position="38"/>
    </location>
</feature>
<dbReference type="InterPro" id="IPR010640">
    <property type="entry name" value="Low_temperature_requirement_A"/>
</dbReference>
<dbReference type="EMBL" id="POUB01000007">
    <property type="protein sequence ID" value="PZG02553.1"/>
    <property type="molecule type" value="Genomic_DNA"/>
</dbReference>
<dbReference type="PANTHER" id="PTHR36840:SF1">
    <property type="entry name" value="BLL5714 PROTEIN"/>
    <property type="match status" value="1"/>
</dbReference>
<feature type="transmembrane region" description="Helical" evidence="1">
    <location>
        <begin position="81"/>
        <end position="103"/>
    </location>
</feature>
<reference evidence="2 3" key="1">
    <citation type="submission" date="2018-01" db="EMBL/GenBank/DDBJ databases">
        <title>Draft genome sequence of Salinispora sp. 13K206.</title>
        <authorList>
            <person name="Sahin N."/>
            <person name="Saygin H."/>
            <person name="Ay H."/>
        </authorList>
    </citation>
    <scope>NUCLEOTIDE SEQUENCE [LARGE SCALE GENOMIC DNA]</scope>
    <source>
        <strain evidence="2 3">13K206</strain>
    </source>
</reference>
<dbReference type="AlphaFoldDB" id="A0A2W2CVK7"/>
<feature type="transmembrane region" description="Helical" evidence="1">
    <location>
        <begin position="305"/>
        <end position="324"/>
    </location>
</feature>
<feature type="transmembrane region" description="Helical" evidence="1">
    <location>
        <begin position="333"/>
        <end position="351"/>
    </location>
</feature>
<evidence type="ECO:0000256" key="1">
    <source>
        <dbReference type="SAM" id="Phobius"/>
    </source>
</evidence>
<dbReference type="Pfam" id="PF06772">
    <property type="entry name" value="LtrA"/>
    <property type="match status" value="1"/>
</dbReference>
<dbReference type="Proteomes" id="UP000248749">
    <property type="component" value="Unassembled WGS sequence"/>
</dbReference>
<feature type="transmembrane region" description="Helical" evidence="1">
    <location>
        <begin position="109"/>
        <end position="129"/>
    </location>
</feature>
<feature type="transmembrane region" description="Helical" evidence="1">
    <location>
        <begin position="141"/>
        <end position="161"/>
    </location>
</feature>
<keyword evidence="1" id="KW-0472">Membrane</keyword>
<dbReference type="OrthoDB" id="7698234at2"/>
<organism evidence="2 3">
    <name type="scientific">Micromonospora deserti</name>
    <dbReference type="NCBI Taxonomy" id="2070366"/>
    <lineage>
        <taxon>Bacteria</taxon>
        <taxon>Bacillati</taxon>
        <taxon>Actinomycetota</taxon>
        <taxon>Actinomycetes</taxon>
        <taxon>Micromonosporales</taxon>
        <taxon>Micromonosporaceae</taxon>
        <taxon>Micromonospora</taxon>
    </lineage>
</organism>
<sequence length="388" mass="42479">MTTGQAEDLLRDPDRPHRATYVELLFDVVFVFAVVRLSDTLFSDLTWAGAWQVGLMLAAFWWIWIFTTWTSGRLDADRASVQFLIVMIMLAGLLMVLAVPEAFGQQSVLFAAMYVAIQVGRGLFVLVALPSQRAALGAGRMLVWSCASGVFWLAGAVLGGTPQLVLWSLGLIVDASHEFRLPSYHAHGKGLTASASHLAERFHQFMIIAIADKILAAGLKFNQLDFVAERVAALVITFWTAILTWRIYFYHAGELLPASIASSRSPGRYSRSLAYWHLVMVAGLVVNSASEEVIVTNPTGQTRTVWAVVIAGGLILFLIGRAGFDKLTFNRVAGSRIVGLLLIATVTPLAMPLDPMLITLIMNVILAGVAISDTVFWRRRPRRPSPPG</sequence>
<evidence type="ECO:0000313" key="2">
    <source>
        <dbReference type="EMBL" id="PZG02553.1"/>
    </source>
</evidence>
<feature type="transmembrane region" description="Helical" evidence="1">
    <location>
        <begin position="357"/>
        <end position="377"/>
    </location>
</feature>
<feature type="transmembrane region" description="Helical" evidence="1">
    <location>
        <begin position="50"/>
        <end position="69"/>
    </location>
</feature>
<protein>
    <submittedName>
        <fullName evidence="2">Low temperature requirement protein A</fullName>
    </submittedName>
</protein>
<evidence type="ECO:0000313" key="3">
    <source>
        <dbReference type="Proteomes" id="UP000248749"/>
    </source>
</evidence>
<comment type="caution">
    <text evidence="2">The sequence shown here is derived from an EMBL/GenBank/DDBJ whole genome shotgun (WGS) entry which is preliminary data.</text>
</comment>